<name>A0ACB9D5Z7_9ASTR</name>
<comment type="caution">
    <text evidence="1">The sequence shown here is derived from an EMBL/GenBank/DDBJ whole genome shotgun (WGS) entry which is preliminary data.</text>
</comment>
<organism evidence="1 2">
    <name type="scientific">Smallanthus sonchifolius</name>
    <dbReference type="NCBI Taxonomy" id="185202"/>
    <lineage>
        <taxon>Eukaryota</taxon>
        <taxon>Viridiplantae</taxon>
        <taxon>Streptophyta</taxon>
        <taxon>Embryophyta</taxon>
        <taxon>Tracheophyta</taxon>
        <taxon>Spermatophyta</taxon>
        <taxon>Magnoliopsida</taxon>
        <taxon>eudicotyledons</taxon>
        <taxon>Gunneridae</taxon>
        <taxon>Pentapetalae</taxon>
        <taxon>asterids</taxon>
        <taxon>campanulids</taxon>
        <taxon>Asterales</taxon>
        <taxon>Asteraceae</taxon>
        <taxon>Asteroideae</taxon>
        <taxon>Heliantheae alliance</taxon>
        <taxon>Millerieae</taxon>
        <taxon>Smallanthus</taxon>
    </lineage>
</organism>
<protein>
    <submittedName>
        <fullName evidence="1">Uncharacterized protein</fullName>
    </submittedName>
</protein>
<proteinExistence type="predicted"/>
<dbReference type="EMBL" id="CM042037">
    <property type="protein sequence ID" value="KAI3741925.1"/>
    <property type="molecule type" value="Genomic_DNA"/>
</dbReference>
<dbReference type="Proteomes" id="UP001056120">
    <property type="component" value="Linkage Group LG20"/>
</dbReference>
<reference evidence="1 2" key="2">
    <citation type="journal article" date="2022" name="Mol. Ecol. Resour.">
        <title>The genomes of chicory, endive, great burdock and yacon provide insights into Asteraceae paleo-polyploidization history and plant inulin production.</title>
        <authorList>
            <person name="Fan W."/>
            <person name="Wang S."/>
            <person name="Wang H."/>
            <person name="Wang A."/>
            <person name="Jiang F."/>
            <person name="Liu H."/>
            <person name="Zhao H."/>
            <person name="Xu D."/>
            <person name="Zhang Y."/>
        </authorList>
    </citation>
    <scope>NUCLEOTIDE SEQUENCE [LARGE SCALE GENOMIC DNA]</scope>
    <source>
        <strain evidence="2">cv. Yunnan</strain>
        <tissue evidence="1">Leaves</tissue>
    </source>
</reference>
<gene>
    <name evidence="1" type="ORF">L1987_59604</name>
</gene>
<accession>A0ACB9D5Z7</accession>
<evidence type="ECO:0000313" key="2">
    <source>
        <dbReference type="Proteomes" id="UP001056120"/>
    </source>
</evidence>
<evidence type="ECO:0000313" key="1">
    <source>
        <dbReference type="EMBL" id="KAI3741925.1"/>
    </source>
</evidence>
<sequence>MLFLTIVLVVLLKTIAKKQNKAVSYARTMNFRKFSNFAIKLQVGWCVELAKQSIGCTSPNPIVGYVIVKFREIVGEGSHPKAEQSHAKYGTISDSSRAGYRKADLDEKINEILAGPNIAMVS</sequence>
<reference evidence="2" key="1">
    <citation type="journal article" date="2022" name="Mol. Ecol. Resour.">
        <title>The genomes of chicory, endive, great burdock and yacon provide insights into Asteraceae palaeo-polyploidization history and plant inulin production.</title>
        <authorList>
            <person name="Fan W."/>
            <person name="Wang S."/>
            <person name="Wang H."/>
            <person name="Wang A."/>
            <person name="Jiang F."/>
            <person name="Liu H."/>
            <person name="Zhao H."/>
            <person name="Xu D."/>
            <person name="Zhang Y."/>
        </authorList>
    </citation>
    <scope>NUCLEOTIDE SEQUENCE [LARGE SCALE GENOMIC DNA]</scope>
    <source>
        <strain evidence="2">cv. Yunnan</strain>
    </source>
</reference>
<keyword evidence="2" id="KW-1185">Reference proteome</keyword>